<sequence>MVSIVNAVRDLGRLRQIYVVLVRHGFGELAQRLGLGGRGRAQTLPELPAGSDASDALVEAVEAPEADAKRGEEERRRISLPERVRLVCMDLGPSFVKLGQIASTRPDVLPNDWILELKKLQDEVNPLPWSDIKGAVEASLGAPIEDVYEGFEEKPLAAASIGQVHRAVLKHADGPQEVVVKVQRPGVRTTVARDLELLHALAKLIERTIPESSLYQPSALVDQFDRAITSELDFALEAEHAEKFARNFAGHPHARFPRVYREASSKTVLTLELLPGGKVYDEIRHHGHKGPAIAQAAVGIVVKMIFEDGFFHADPHPGNILISGDPDSPTIGLIDLGMVGRLSPEMRDKTLDLMIAAVRQDHLGVADALYAIGTPTKKIDMRAYRAEVSLLAEKYVGRPLKEIDVAAMISDLMRGAAKYGIEIPPDFLLVGKAIMTIEGVGKEIDPDLDVFGVARPFFLDLLRKRYSPERIGMELWRGVERLSGAAYDMPQQLREIFDDLRLGRLTLRTTDPTLPRTVDRLGRRLFAGLVVATFVFAGTWLLQTDRKDPLGITLLVFGVLVMFGHVVLDVLRHLR</sequence>
<name>A0ABT5F6C2_9BACT</name>
<keyword evidence="2" id="KW-0472">Membrane</keyword>
<organism evidence="4 5">
    <name type="scientific">Polyangium mundeleinium</name>
    <dbReference type="NCBI Taxonomy" id="2995306"/>
    <lineage>
        <taxon>Bacteria</taxon>
        <taxon>Pseudomonadati</taxon>
        <taxon>Myxococcota</taxon>
        <taxon>Polyangia</taxon>
        <taxon>Polyangiales</taxon>
        <taxon>Polyangiaceae</taxon>
        <taxon>Polyangium</taxon>
    </lineage>
</organism>
<protein>
    <submittedName>
        <fullName evidence="4">AarF/ABC1/UbiB kinase family protein</fullName>
    </submittedName>
</protein>
<gene>
    <name evidence="4" type="ORF">POL67_47815</name>
</gene>
<feature type="transmembrane region" description="Helical" evidence="2">
    <location>
        <begin position="549"/>
        <end position="571"/>
    </location>
</feature>
<dbReference type="PANTHER" id="PTHR10566:SF113">
    <property type="entry name" value="PROTEIN ACTIVITY OF BC1 COMPLEX KINASE 7, CHLOROPLASTIC"/>
    <property type="match status" value="1"/>
</dbReference>
<reference evidence="4 5" key="1">
    <citation type="submission" date="2022-11" db="EMBL/GenBank/DDBJ databases">
        <title>Minimal conservation of predation-associated metabolite biosynthetic gene clusters underscores biosynthetic potential of Myxococcota including descriptions for ten novel species: Archangium lansinium sp. nov., Myxococcus landrumus sp. nov., Nannocystis bai.</title>
        <authorList>
            <person name="Ahearne A."/>
            <person name="Stevens C."/>
            <person name="Dowd S."/>
        </authorList>
    </citation>
    <scope>NUCLEOTIDE SEQUENCE [LARGE SCALE GENOMIC DNA]</scope>
    <source>
        <strain evidence="4 5">RJM3</strain>
    </source>
</reference>
<dbReference type="EMBL" id="JAQNDO010000001">
    <property type="protein sequence ID" value="MDC0749129.1"/>
    <property type="molecule type" value="Genomic_DNA"/>
</dbReference>
<dbReference type="SUPFAM" id="SSF56112">
    <property type="entry name" value="Protein kinase-like (PK-like)"/>
    <property type="match status" value="1"/>
</dbReference>
<dbReference type="Proteomes" id="UP001221411">
    <property type="component" value="Unassembled WGS sequence"/>
</dbReference>
<dbReference type="Pfam" id="PF03109">
    <property type="entry name" value="ABC1"/>
    <property type="match status" value="1"/>
</dbReference>
<feature type="transmembrane region" description="Helical" evidence="2">
    <location>
        <begin position="525"/>
        <end position="543"/>
    </location>
</feature>
<dbReference type="RefSeq" id="WP_271928615.1">
    <property type="nucleotide sequence ID" value="NZ_JAQNDO010000001.1"/>
</dbReference>
<comment type="caution">
    <text evidence="4">The sequence shown here is derived from an EMBL/GenBank/DDBJ whole genome shotgun (WGS) entry which is preliminary data.</text>
</comment>
<evidence type="ECO:0000256" key="1">
    <source>
        <dbReference type="ARBA" id="ARBA00009670"/>
    </source>
</evidence>
<evidence type="ECO:0000313" key="5">
    <source>
        <dbReference type="Proteomes" id="UP001221411"/>
    </source>
</evidence>
<dbReference type="InterPro" id="IPR011009">
    <property type="entry name" value="Kinase-like_dom_sf"/>
</dbReference>
<comment type="similarity">
    <text evidence="1">Belongs to the protein kinase superfamily. ADCK protein kinase family.</text>
</comment>
<dbReference type="InterPro" id="IPR050154">
    <property type="entry name" value="UbiB_kinase"/>
</dbReference>
<dbReference type="InterPro" id="IPR004147">
    <property type="entry name" value="ABC1_dom"/>
</dbReference>
<keyword evidence="4" id="KW-0418">Kinase</keyword>
<evidence type="ECO:0000256" key="2">
    <source>
        <dbReference type="SAM" id="Phobius"/>
    </source>
</evidence>
<keyword evidence="2" id="KW-0812">Transmembrane</keyword>
<dbReference type="CDD" id="cd05121">
    <property type="entry name" value="ABC1_ADCK3-like"/>
    <property type="match status" value="1"/>
</dbReference>
<accession>A0ABT5F6C2</accession>
<feature type="domain" description="ABC1 atypical kinase-like" evidence="3">
    <location>
        <begin position="119"/>
        <end position="367"/>
    </location>
</feature>
<keyword evidence="5" id="KW-1185">Reference proteome</keyword>
<dbReference type="GO" id="GO:0016301">
    <property type="term" value="F:kinase activity"/>
    <property type="evidence" value="ECO:0007669"/>
    <property type="project" value="UniProtKB-KW"/>
</dbReference>
<evidence type="ECO:0000259" key="3">
    <source>
        <dbReference type="Pfam" id="PF03109"/>
    </source>
</evidence>
<dbReference type="PANTHER" id="PTHR10566">
    <property type="entry name" value="CHAPERONE-ACTIVITY OF BC1 COMPLEX CABC1 -RELATED"/>
    <property type="match status" value="1"/>
</dbReference>
<proteinExistence type="inferred from homology"/>
<evidence type="ECO:0000313" key="4">
    <source>
        <dbReference type="EMBL" id="MDC0749129.1"/>
    </source>
</evidence>
<keyword evidence="2" id="KW-1133">Transmembrane helix</keyword>
<keyword evidence="4" id="KW-0808">Transferase</keyword>